<accession>A0A9D1CR65</accession>
<dbReference type="InterPro" id="IPR001387">
    <property type="entry name" value="Cro/C1-type_HTH"/>
</dbReference>
<comment type="caution">
    <text evidence="3">The sequence shown here is derived from an EMBL/GenBank/DDBJ whole genome shotgun (WGS) entry which is preliminary data.</text>
</comment>
<evidence type="ECO:0000313" key="4">
    <source>
        <dbReference type="Proteomes" id="UP000886887"/>
    </source>
</evidence>
<dbReference type="PANTHER" id="PTHR46558">
    <property type="entry name" value="TRACRIPTIONAL REGULATORY PROTEIN-RELATED-RELATED"/>
    <property type="match status" value="1"/>
</dbReference>
<dbReference type="SMART" id="SM00530">
    <property type="entry name" value="HTH_XRE"/>
    <property type="match status" value="1"/>
</dbReference>
<dbReference type="Proteomes" id="UP000886887">
    <property type="component" value="Unassembled WGS sequence"/>
</dbReference>
<keyword evidence="1" id="KW-0238">DNA-binding</keyword>
<dbReference type="PANTHER" id="PTHR46558:SF14">
    <property type="entry name" value="HTH-TYPE TRANSCRIPTIONAL REGULATOR ANSR"/>
    <property type="match status" value="1"/>
</dbReference>
<dbReference type="Gene3D" id="1.10.260.40">
    <property type="entry name" value="lambda repressor-like DNA-binding domains"/>
    <property type="match status" value="1"/>
</dbReference>
<dbReference type="Pfam" id="PF01381">
    <property type="entry name" value="HTH_3"/>
    <property type="match status" value="1"/>
</dbReference>
<proteinExistence type="predicted"/>
<evidence type="ECO:0000259" key="2">
    <source>
        <dbReference type="PROSITE" id="PS50943"/>
    </source>
</evidence>
<name>A0A9D1CR65_9FIRM</name>
<dbReference type="PROSITE" id="PS50943">
    <property type="entry name" value="HTH_CROC1"/>
    <property type="match status" value="1"/>
</dbReference>
<feature type="domain" description="HTH cro/C1-type" evidence="2">
    <location>
        <begin position="8"/>
        <end position="62"/>
    </location>
</feature>
<sequence length="106" mass="12012">MVRFGERLKAARNAKRLSQQALADIIGKSLNTIGLYERGLRQPSLETLCLLADTLDVSVDYLLARTEVRKYDLAALESEAPVLSTMNVPREWEERLRRVEVQLGLV</sequence>
<reference evidence="3" key="1">
    <citation type="submission" date="2020-10" db="EMBL/GenBank/DDBJ databases">
        <authorList>
            <person name="Gilroy R."/>
        </authorList>
    </citation>
    <scope>NUCLEOTIDE SEQUENCE</scope>
    <source>
        <strain evidence="3">ChiSxjej2B14-6234</strain>
    </source>
</reference>
<gene>
    <name evidence="3" type="ORF">IAB73_03090</name>
</gene>
<dbReference type="SUPFAM" id="SSF47413">
    <property type="entry name" value="lambda repressor-like DNA-binding domains"/>
    <property type="match status" value="1"/>
</dbReference>
<dbReference type="CDD" id="cd00093">
    <property type="entry name" value="HTH_XRE"/>
    <property type="match status" value="1"/>
</dbReference>
<dbReference type="GO" id="GO:0003677">
    <property type="term" value="F:DNA binding"/>
    <property type="evidence" value="ECO:0007669"/>
    <property type="project" value="UniProtKB-KW"/>
</dbReference>
<dbReference type="EMBL" id="DVFJ01000009">
    <property type="protein sequence ID" value="HIQ71179.1"/>
    <property type="molecule type" value="Genomic_DNA"/>
</dbReference>
<evidence type="ECO:0000256" key="1">
    <source>
        <dbReference type="ARBA" id="ARBA00023125"/>
    </source>
</evidence>
<protein>
    <submittedName>
        <fullName evidence="3">Helix-turn-helix transcriptional regulator</fullName>
    </submittedName>
</protein>
<dbReference type="AlphaFoldDB" id="A0A9D1CR65"/>
<evidence type="ECO:0000313" key="3">
    <source>
        <dbReference type="EMBL" id="HIQ71179.1"/>
    </source>
</evidence>
<dbReference type="InterPro" id="IPR010982">
    <property type="entry name" value="Lambda_DNA-bd_dom_sf"/>
</dbReference>
<organism evidence="3 4">
    <name type="scientific">Candidatus Onthenecus intestinigallinarum</name>
    <dbReference type="NCBI Taxonomy" id="2840875"/>
    <lineage>
        <taxon>Bacteria</taxon>
        <taxon>Bacillati</taxon>
        <taxon>Bacillota</taxon>
        <taxon>Clostridia</taxon>
        <taxon>Eubacteriales</taxon>
        <taxon>Candidatus Onthenecus</taxon>
    </lineage>
</organism>
<reference evidence="3" key="2">
    <citation type="journal article" date="2021" name="PeerJ">
        <title>Extensive microbial diversity within the chicken gut microbiome revealed by metagenomics and culture.</title>
        <authorList>
            <person name="Gilroy R."/>
            <person name="Ravi A."/>
            <person name="Getino M."/>
            <person name="Pursley I."/>
            <person name="Horton D.L."/>
            <person name="Alikhan N.F."/>
            <person name="Baker D."/>
            <person name="Gharbi K."/>
            <person name="Hall N."/>
            <person name="Watson M."/>
            <person name="Adriaenssens E.M."/>
            <person name="Foster-Nyarko E."/>
            <person name="Jarju S."/>
            <person name="Secka A."/>
            <person name="Antonio M."/>
            <person name="Oren A."/>
            <person name="Chaudhuri R.R."/>
            <person name="La Ragione R."/>
            <person name="Hildebrand F."/>
            <person name="Pallen M.J."/>
        </authorList>
    </citation>
    <scope>NUCLEOTIDE SEQUENCE</scope>
    <source>
        <strain evidence="3">ChiSxjej2B14-6234</strain>
    </source>
</reference>